<reference evidence="1" key="1">
    <citation type="submission" date="2016-07" db="EMBL/GenBank/DDBJ databases">
        <authorList>
            <person name="Bretaudeau A."/>
        </authorList>
    </citation>
    <scope>NUCLEOTIDE SEQUENCE</scope>
    <source>
        <strain evidence="1">Rice</strain>
        <tissue evidence="1">Whole body</tissue>
    </source>
</reference>
<name>A0A2H1WGL6_SPOFR</name>
<accession>A0A2H1WGL6</accession>
<dbReference type="EMBL" id="ODYU01008524">
    <property type="protein sequence ID" value="SOQ52198.1"/>
    <property type="molecule type" value="Genomic_DNA"/>
</dbReference>
<dbReference type="AlphaFoldDB" id="A0A2H1WGL6"/>
<organism evidence="1">
    <name type="scientific">Spodoptera frugiperda</name>
    <name type="common">Fall armyworm</name>
    <dbReference type="NCBI Taxonomy" id="7108"/>
    <lineage>
        <taxon>Eukaryota</taxon>
        <taxon>Metazoa</taxon>
        <taxon>Ecdysozoa</taxon>
        <taxon>Arthropoda</taxon>
        <taxon>Hexapoda</taxon>
        <taxon>Insecta</taxon>
        <taxon>Pterygota</taxon>
        <taxon>Neoptera</taxon>
        <taxon>Endopterygota</taxon>
        <taxon>Lepidoptera</taxon>
        <taxon>Glossata</taxon>
        <taxon>Ditrysia</taxon>
        <taxon>Noctuoidea</taxon>
        <taxon>Noctuidae</taxon>
        <taxon>Amphipyrinae</taxon>
        <taxon>Spodoptera</taxon>
    </lineage>
</organism>
<evidence type="ECO:0000313" key="1">
    <source>
        <dbReference type="EMBL" id="SOQ52198.1"/>
    </source>
</evidence>
<gene>
    <name evidence="1" type="ORF">SFRICE_021121</name>
</gene>
<proteinExistence type="predicted"/>
<protein>
    <submittedName>
        <fullName evidence="1">SFRICE_021121</fullName>
    </submittedName>
</protein>
<sequence length="219" mass="24490">MSGTHLTPLEGTFERQIKYINIKNVCLSVSPLVVLFARSKCVCTQSGVADDIVQFVVSAAHNRGAPTSPAHRWGSPAARGPCSIEHTDNTQTRYNNLWITQIVVSCGNRAHDTLHGSLLSNHRANSAVESYLSFEIPGLFKYGGESSNDFSHLEVRREGVKLLLTKNHAVPTPAFRAGAPYEFALRSTRLKRKRVRRSDWLDYLIRPIKASNALLFRFR</sequence>